<dbReference type="EMBL" id="BARS01035334">
    <property type="protein sequence ID" value="GAG17367.1"/>
    <property type="molecule type" value="Genomic_DNA"/>
</dbReference>
<dbReference type="InterPro" id="IPR023635">
    <property type="entry name" value="Peptide_deformylase"/>
</dbReference>
<accession>X0W216</accession>
<dbReference type="InterPro" id="IPR036821">
    <property type="entry name" value="Peptide_deformylase_sf"/>
</dbReference>
<protein>
    <recommendedName>
        <fullName evidence="3">Peptide deformylase</fullName>
    </recommendedName>
</protein>
<dbReference type="Pfam" id="PF01327">
    <property type="entry name" value="Pep_deformylase"/>
    <property type="match status" value="1"/>
</dbReference>
<feature type="non-terminal residue" evidence="2">
    <location>
        <position position="1"/>
    </location>
</feature>
<evidence type="ECO:0000313" key="2">
    <source>
        <dbReference type="EMBL" id="GAG17367.1"/>
    </source>
</evidence>
<dbReference type="GO" id="GO:0042586">
    <property type="term" value="F:peptide deformylase activity"/>
    <property type="evidence" value="ECO:0007669"/>
    <property type="project" value="InterPro"/>
</dbReference>
<dbReference type="SUPFAM" id="SSF56420">
    <property type="entry name" value="Peptide deformylase"/>
    <property type="match status" value="1"/>
</dbReference>
<dbReference type="AlphaFoldDB" id="X0W216"/>
<name>X0W216_9ZZZZ</name>
<comment type="caution">
    <text evidence="2">The sequence shown here is derived from an EMBL/GenBank/DDBJ whole genome shotgun (WGS) entry which is preliminary data.</text>
</comment>
<evidence type="ECO:0000256" key="1">
    <source>
        <dbReference type="ARBA" id="ARBA00010759"/>
    </source>
</evidence>
<comment type="similarity">
    <text evidence="1">Belongs to the polypeptide deformylase family.</text>
</comment>
<dbReference type="Gene3D" id="3.90.45.10">
    <property type="entry name" value="Peptide deformylase"/>
    <property type="match status" value="1"/>
</dbReference>
<reference evidence="2" key="1">
    <citation type="journal article" date="2014" name="Front. Microbiol.">
        <title>High frequency of phylogenetically diverse reductive dehalogenase-homologous genes in deep subseafloor sedimentary metagenomes.</title>
        <authorList>
            <person name="Kawai M."/>
            <person name="Futagami T."/>
            <person name="Toyoda A."/>
            <person name="Takaki Y."/>
            <person name="Nishi S."/>
            <person name="Hori S."/>
            <person name="Arai W."/>
            <person name="Tsubouchi T."/>
            <person name="Morono Y."/>
            <person name="Uchiyama I."/>
            <person name="Ito T."/>
            <person name="Fujiyama A."/>
            <person name="Inagaki F."/>
            <person name="Takami H."/>
        </authorList>
    </citation>
    <scope>NUCLEOTIDE SEQUENCE</scope>
    <source>
        <strain evidence="2">Expedition CK06-06</strain>
    </source>
</reference>
<dbReference type="PRINTS" id="PR01576">
    <property type="entry name" value="PDEFORMYLASE"/>
</dbReference>
<dbReference type="PANTHER" id="PTHR10458">
    <property type="entry name" value="PEPTIDE DEFORMYLASE"/>
    <property type="match status" value="1"/>
</dbReference>
<gene>
    <name evidence="2" type="ORF">S01H1_54451</name>
</gene>
<dbReference type="PANTHER" id="PTHR10458:SF22">
    <property type="entry name" value="PEPTIDE DEFORMYLASE"/>
    <property type="match status" value="1"/>
</dbReference>
<sequence>IGLAANQVGVNKRIIAIRLPGDIKLAMVNPIILSLKKWGYSVEGCLSVPGKQYKLERAGEIKIRFTDLQGKEREIVVDDEIIACVIQHEVDHLDGILICDIGELVSE</sequence>
<proteinExistence type="inferred from homology"/>
<organism evidence="2">
    <name type="scientific">marine sediment metagenome</name>
    <dbReference type="NCBI Taxonomy" id="412755"/>
    <lineage>
        <taxon>unclassified sequences</taxon>
        <taxon>metagenomes</taxon>
        <taxon>ecological metagenomes</taxon>
    </lineage>
</organism>
<evidence type="ECO:0008006" key="3">
    <source>
        <dbReference type="Google" id="ProtNLM"/>
    </source>
</evidence>